<keyword evidence="2" id="KW-0132">Cell division</keyword>
<dbReference type="GO" id="GO:0051301">
    <property type="term" value="P:cell division"/>
    <property type="evidence" value="ECO:0007669"/>
    <property type="project" value="UniProtKB-KW"/>
</dbReference>
<sequence length="1508" mass="171255">MAKDVDYPQGCLPIEPTTSVSQQIERLRDVYIHIFHSLRGLGEFTTDSPKFNQYYELLQTVSQEDFLKPISSLSDERDDALEEDEEKKETGSQITVTRILLKEILNIPSCSSWTKNVRRDQKAKEGPGTSVDFNDDEDDDEDKIDRVERLLVDIAKRAIGQIEPVPHEVLDVLFYHIINPQRTNFKEARYLAESIINACLTDFDSFGATIHSVMTSAAKEGKLPKQFELTGSNNRNKFFEVLRYLHYISYDLVSGAVQELNFWLQSENGTYRKEAVKIVGMLTRDPHCQFGMDNNDATWAAFLTASGDPEEEVRHEFVEQSKEILISNHSHLRGHVISSLARLGKDDSELIRIAVVEAVTQVAKSKLEVISDRLLKACAERMKDKKPKVRERAIKTLMDLYFHLMTSRPQPFFTRDGNKQTKETSESSQMYTDSEKESVQFIPDFVFDLYRILKRSNSHHDARFTIERYLQKYLVPFEVDAPKRVQILARLYRGLEDIPRMMFGDVISRSSQLRRALMGILSQVGNSKKMTPENSAQLKERIHRLCQLFPEPVTLEKIMIVFVNQIAENEEAFNLVKKIMADKYTTAENQNSVLALKQILEKKVGSKSNQTVFRHFIDRVCPLSFDRLLAKHFVDLVADTVSAKIKMENWAQGCFEKDLSLLKLLADHYAHIFTDENIVDKIRADILLSEEPLAVESAIHAFSRIFANSNYRAELDNEATRKKKWYLSLIKNLKEFSMRDEPELRRSSKLSTRLLANLIGKEKAIEYFDSEIDTLIDRLHIESAGAANSFQVLAEIFLTSPSHYLSKMLGIIESDRIGQLIMTSPEYSDDDPNEFVEKTHMEKQPWPKYTMAKVYAAKFAAKVLSAFNLISSSEEKKQMDGAAQKFIDLLCEILEKKAQFGENQCDVEKARIRSTASACLLKLAAVLAYRPKFHTRLFKNMSYMITDEAYCVRLHYSFHVKKGLGRKLPIEFAACYGLVNLESTEDERENTSNGFKFICINQAHQIFSDRNEEKADLLKLEGAQRAVFCSETVIAYVVWLLANHYKLDKIEENASKDDSNEELARKVANVNLLYKLKESLWLVIDALRVGKCNMQKVWKVLEKLKTCGDKSIRNNGKLTIAQIREHNKKLWALCDLGISMMLYRAKLQMEDQDSREAGFNLQFFYVCNEKDKADPSNVYAPDVLINDEKQRNGKLPKAGRVFHVSDLTSEFTPPPQNNESIASTSSRNTSKRGGGNTSLNKTKGGKSSKRRSGGSKLSDDEETAIKVTPAVKKTRSKRGTYDLPEEDDEDAEEVIPAPKRRGAPPVSSEPSSSNGITKNAISPKKQSSRKSNGKQISTEETVTEHSSDDEEIKNSTEVSLDNIGLSPILNQSRRSARTVAEKAKITASTPLVASNPKSIKRKRGNESQETREEEKEANHRKKDTKSPSPKKRVSIRRGSSSTSKSTTASPLKQTTSRRKPAVTANGSSPKKNKYGLSLEEEDNDEEEQGTSTTRSSLRTRTSTRLTKK</sequence>
<evidence type="ECO:0000256" key="4">
    <source>
        <dbReference type="ARBA" id="ARBA00023242"/>
    </source>
</evidence>
<feature type="region of interest" description="Disordered" evidence="6">
    <location>
        <begin position="412"/>
        <end position="434"/>
    </location>
</feature>
<dbReference type="Gene3D" id="1.25.10.10">
    <property type="entry name" value="Leucine-rich Repeat Variant"/>
    <property type="match status" value="1"/>
</dbReference>
<dbReference type="STRING" id="1561998.A0A1I7V355"/>
<feature type="compositionally biased region" description="Basic and acidic residues" evidence="6">
    <location>
        <begin position="1404"/>
        <end position="1417"/>
    </location>
</feature>
<dbReference type="GO" id="GO:0007064">
    <property type="term" value="P:mitotic sister chromatid cohesion"/>
    <property type="evidence" value="ECO:0007669"/>
    <property type="project" value="InterPro"/>
</dbReference>
<protein>
    <submittedName>
        <fullName evidence="8">Condensin complex subunit 1</fullName>
    </submittedName>
</protein>
<feature type="compositionally biased region" description="Low complexity" evidence="6">
    <location>
        <begin position="1439"/>
        <end position="1449"/>
    </location>
</feature>
<feature type="compositionally biased region" description="Polar residues" evidence="6">
    <location>
        <begin position="1308"/>
        <end position="1320"/>
    </location>
</feature>
<comment type="subcellular location">
    <subcellularLocation>
        <location evidence="1">Nucleus</location>
    </subcellularLocation>
</comment>
<keyword evidence="4" id="KW-0539">Nucleus</keyword>
<evidence type="ECO:0000256" key="5">
    <source>
        <dbReference type="ARBA" id="ARBA00023306"/>
    </source>
</evidence>
<name>A0A1I7V355_9PELO</name>
<dbReference type="SUPFAM" id="SSF48371">
    <property type="entry name" value="ARM repeat"/>
    <property type="match status" value="1"/>
</dbReference>
<feature type="compositionally biased region" description="Polar residues" evidence="6">
    <location>
        <begin position="1207"/>
        <end position="1228"/>
    </location>
</feature>
<dbReference type="GO" id="GO:0006281">
    <property type="term" value="P:DNA repair"/>
    <property type="evidence" value="ECO:0007669"/>
    <property type="project" value="TreeGrafter"/>
</dbReference>
<dbReference type="GO" id="GO:0005634">
    <property type="term" value="C:nucleus"/>
    <property type="evidence" value="ECO:0007669"/>
    <property type="project" value="UniProtKB-SubCell"/>
</dbReference>
<feature type="compositionally biased region" description="Basic and acidic residues" evidence="6">
    <location>
        <begin position="416"/>
        <end position="425"/>
    </location>
</feature>
<feature type="compositionally biased region" description="Low complexity" evidence="6">
    <location>
        <begin position="1490"/>
        <end position="1508"/>
    </location>
</feature>
<evidence type="ECO:0000256" key="3">
    <source>
        <dbReference type="ARBA" id="ARBA00022776"/>
    </source>
</evidence>
<evidence type="ECO:0000256" key="2">
    <source>
        <dbReference type="ARBA" id="ARBA00022618"/>
    </source>
</evidence>
<evidence type="ECO:0000313" key="7">
    <source>
        <dbReference type="Proteomes" id="UP000095282"/>
    </source>
</evidence>
<evidence type="ECO:0000313" key="8">
    <source>
        <dbReference type="WBParaSite" id="Csp11.Scaffold630.g21919.t1"/>
    </source>
</evidence>
<keyword evidence="3" id="KW-0498">Mitosis</keyword>
<evidence type="ECO:0000256" key="1">
    <source>
        <dbReference type="ARBA" id="ARBA00004123"/>
    </source>
</evidence>
<dbReference type="PANTHER" id="PTHR12663">
    <property type="entry name" value="ANDROGEN INDUCED INHIBITOR OF PROLIFERATION AS3 / PDS5-RELATED"/>
    <property type="match status" value="1"/>
</dbReference>
<dbReference type="InterPro" id="IPR039776">
    <property type="entry name" value="Pds5"/>
</dbReference>
<dbReference type="PANTHER" id="PTHR12663:SF0">
    <property type="entry name" value="PRECOCIOUS DISSOCIATION OF SISTERS 5, ISOFORM A"/>
    <property type="match status" value="1"/>
</dbReference>
<keyword evidence="7" id="KW-1185">Reference proteome</keyword>
<feature type="region of interest" description="Disordered" evidence="6">
    <location>
        <begin position="116"/>
        <end position="140"/>
    </location>
</feature>
<dbReference type="GO" id="GO:0000785">
    <property type="term" value="C:chromatin"/>
    <property type="evidence" value="ECO:0007669"/>
    <property type="project" value="TreeGrafter"/>
</dbReference>
<dbReference type="WBParaSite" id="Csp11.Scaffold630.g21919.t1">
    <property type="protein sequence ID" value="Csp11.Scaffold630.g21919.t1"/>
    <property type="gene ID" value="Csp11.Scaffold630.g21919"/>
</dbReference>
<reference evidence="8" key="1">
    <citation type="submission" date="2016-11" db="UniProtKB">
        <authorList>
            <consortium name="WormBaseParasite"/>
        </authorList>
    </citation>
    <scope>IDENTIFICATION</scope>
</reference>
<dbReference type="Pfam" id="PF20168">
    <property type="entry name" value="PDS5"/>
    <property type="match status" value="1"/>
</dbReference>
<dbReference type="InterPro" id="IPR016024">
    <property type="entry name" value="ARM-type_fold"/>
</dbReference>
<feature type="compositionally biased region" description="Basic residues" evidence="6">
    <location>
        <begin position="1418"/>
        <end position="1435"/>
    </location>
</feature>
<feature type="compositionally biased region" description="Acidic residues" evidence="6">
    <location>
        <begin position="1283"/>
        <end position="1293"/>
    </location>
</feature>
<evidence type="ECO:0000256" key="6">
    <source>
        <dbReference type="SAM" id="MobiDB-lite"/>
    </source>
</evidence>
<dbReference type="InterPro" id="IPR011989">
    <property type="entry name" value="ARM-like"/>
</dbReference>
<dbReference type="eggNOG" id="KOG1525">
    <property type="taxonomic scope" value="Eukaryota"/>
</dbReference>
<organism evidence="7 8">
    <name type="scientific">Caenorhabditis tropicalis</name>
    <dbReference type="NCBI Taxonomy" id="1561998"/>
    <lineage>
        <taxon>Eukaryota</taxon>
        <taxon>Metazoa</taxon>
        <taxon>Ecdysozoa</taxon>
        <taxon>Nematoda</taxon>
        <taxon>Chromadorea</taxon>
        <taxon>Rhabditida</taxon>
        <taxon>Rhabditina</taxon>
        <taxon>Rhabditomorpha</taxon>
        <taxon>Rhabditoidea</taxon>
        <taxon>Rhabditidae</taxon>
        <taxon>Peloderinae</taxon>
        <taxon>Caenorhabditis</taxon>
    </lineage>
</organism>
<feature type="compositionally biased region" description="Polar residues" evidence="6">
    <location>
        <begin position="1386"/>
        <end position="1397"/>
    </location>
</feature>
<keyword evidence="5" id="KW-0131">Cell cycle</keyword>
<dbReference type="Proteomes" id="UP000095282">
    <property type="component" value="Unplaced"/>
</dbReference>
<feature type="compositionally biased region" description="Basic residues" evidence="6">
    <location>
        <begin position="1243"/>
        <end position="1253"/>
    </location>
</feature>
<accession>A0A1I7V355</accession>
<feature type="compositionally biased region" description="Acidic residues" evidence="6">
    <location>
        <begin position="1478"/>
        <end position="1488"/>
    </location>
</feature>
<feature type="region of interest" description="Disordered" evidence="6">
    <location>
        <begin position="1207"/>
        <end position="1508"/>
    </location>
</feature>
<proteinExistence type="predicted"/>